<dbReference type="AlphaFoldDB" id="A0A9P0L0X6"/>
<dbReference type="OrthoDB" id="6744289at2759"/>
<protein>
    <submittedName>
        <fullName evidence="1">Uncharacterized protein</fullName>
    </submittedName>
</protein>
<dbReference type="EMBL" id="CAKOFQ010006985">
    <property type="protein sequence ID" value="CAH1985733.1"/>
    <property type="molecule type" value="Genomic_DNA"/>
</dbReference>
<keyword evidence="2" id="KW-1185">Reference proteome</keyword>
<name>A0A9P0L0X6_ACAOB</name>
<evidence type="ECO:0000313" key="1">
    <source>
        <dbReference type="EMBL" id="CAH1985733.1"/>
    </source>
</evidence>
<dbReference type="Proteomes" id="UP001152888">
    <property type="component" value="Unassembled WGS sequence"/>
</dbReference>
<comment type="caution">
    <text evidence="1">The sequence shown here is derived from an EMBL/GenBank/DDBJ whole genome shotgun (WGS) entry which is preliminary data.</text>
</comment>
<organism evidence="1 2">
    <name type="scientific">Acanthoscelides obtectus</name>
    <name type="common">Bean weevil</name>
    <name type="synonym">Bruchus obtectus</name>
    <dbReference type="NCBI Taxonomy" id="200917"/>
    <lineage>
        <taxon>Eukaryota</taxon>
        <taxon>Metazoa</taxon>
        <taxon>Ecdysozoa</taxon>
        <taxon>Arthropoda</taxon>
        <taxon>Hexapoda</taxon>
        <taxon>Insecta</taxon>
        <taxon>Pterygota</taxon>
        <taxon>Neoptera</taxon>
        <taxon>Endopterygota</taxon>
        <taxon>Coleoptera</taxon>
        <taxon>Polyphaga</taxon>
        <taxon>Cucujiformia</taxon>
        <taxon>Chrysomeloidea</taxon>
        <taxon>Chrysomelidae</taxon>
        <taxon>Bruchinae</taxon>
        <taxon>Bruchini</taxon>
        <taxon>Acanthoscelides</taxon>
    </lineage>
</organism>
<accession>A0A9P0L0X6</accession>
<gene>
    <name evidence="1" type="ORF">ACAOBT_LOCUS16848</name>
</gene>
<reference evidence="1" key="1">
    <citation type="submission" date="2022-03" db="EMBL/GenBank/DDBJ databases">
        <authorList>
            <person name="Sayadi A."/>
        </authorList>
    </citation>
    <scope>NUCLEOTIDE SEQUENCE</scope>
</reference>
<evidence type="ECO:0000313" key="2">
    <source>
        <dbReference type="Proteomes" id="UP001152888"/>
    </source>
</evidence>
<proteinExistence type="predicted"/>
<sequence length="157" mass="17752">METKPMIIGAHIRDETIEHDPLDDADYTIVCAGEEDIDYGCCCYCADEYDTLHLRDKHEVECTFGPKLVIKIKVDRSIEELLKSKLQQCTSAEEGKPKIVIQNGPLFVCSFALCRKRRCPATVCDNIKVKCRAVECSEGFIEKRHPSCADVVHFVIN</sequence>